<name>A0A1F6MQ29_9BACT</name>
<reference evidence="1 2" key="1">
    <citation type="journal article" date="2016" name="Nat. Commun.">
        <title>Thousands of microbial genomes shed light on interconnected biogeochemical processes in an aquifer system.</title>
        <authorList>
            <person name="Anantharaman K."/>
            <person name="Brown C.T."/>
            <person name="Hug L.A."/>
            <person name="Sharon I."/>
            <person name="Castelle C.J."/>
            <person name="Probst A.J."/>
            <person name="Thomas B.C."/>
            <person name="Singh A."/>
            <person name="Wilkins M.J."/>
            <person name="Karaoz U."/>
            <person name="Brodie E.L."/>
            <person name="Williams K.H."/>
            <person name="Hubbard S.S."/>
            <person name="Banfield J.F."/>
        </authorList>
    </citation>
    <scope>NUCLEOTIDE SEQUENCE [LARGE SCALE GENOMIC DNA]</scope>
</reference>
<organism evidence="1 2">
    <name type="scientific">Candidatus Magasanikbacteria bacterium RIFCSPHIGHO2_02_FULL_51_14</name>
    <dbReference type="NCBI Taxonomy" id="1798683"/>
    <lineage>
        <taxon>Bacteria</taxon>
        <taxon>Candidatus Magasanikiibacteriota</taxon>
    </lineage>
</organism>
<gene>
    <name evidence="1" type="ORF">A3C90_04440</name>
</gene>
<dbReference type="STRING" id="1798683.A3C90_04440"/>
<comment type="caution">
    <text evidence="1">The sequence shown here is derived from an EMBL/GenBank/DDBJ whole genome shotgun (WGS) entry which is preliminary data.</text>
</comment>
<sequence>MTTPATTPRLIRCQPAPVVAFEQWLAGHPNSSREDFFNIQYPQFGSFQRILYTIVRYIDI</sequence>
<dbReference type="Proteomes" id="UP000177457">
    <property type="component" value="Unassembled WGS sequence"/>
</dbReference>
<dbReference type="AlphaFoldDB" id="A0A1F6MQ29"/>
<dbReference type="EMBL" id="MFQE01000016">
    <property type="protein sequence ID" value="OGH73781.1"/>
    <property type="molecule type" value="Genomic_DNA"/>
</dbReference>
<evidence type="ECO:0000313" key="2">
    <source>
        <dbReference type="Proteomes" id="UP000177457"/>
    </source>
</evidence>
<accession>A0A1F6MQ29</accession>
<evidence type="ECO:0000313" key="1">
    <source>
        <dbReference type="EMBL" id="OGH73781.1"/>
    </source>
</evidence>
<protein>
    <submittedName>
        <fullName evidence="1">Uncharacterized protein</fullName>
    </submittedName>
</protein>
<proteinExistence type="predicted"/>